<feature type="non-terminal residue" evidence="2">
    <location>
        <position position="1"/>
    </location>
</feature>
<evidence type="ECO:0000259" key="1">
    <source>
        <dbReference type="Pfam" id="PF17109"/>
    </source>
</evidence>
<dbReference type="Proteomes" id="UP000799757">
    <property type="component" value="Unassembled WGS sequence"/>
</dbReference>
<dbReference type="AlphaFoldDB" id="A0A6A6XH42"/>
<feature type="non-terminal residue" evidence="2">
    <location>
        <position position="97"/>
    </location>
</feature>
<dbReference type="InterPro" id="IPR031350">
    <property type="entry name" value="Goodbye_dom"/>
</dbReference>
<evidence type="ECO:0000313" key="3">
    <source>
        <dbReference type="Proteomes" id="UP000799757"/>
    </source>
</evidence>
<reference evidence="2" key="1">
    <citation type="journal article" date="2020" name="Stud. Mycol.">
        <title>101 Dothideomycetes genomes: a test case for predicting lifestyles and emergence of pathogens.</title>
        <authorList>
            <person name="Haridas S."/>
            <person name="Albert R."/>
            <person name="Binder M."/>
            <person name="Bloem J."/>
            <person name="Labutti K."/>
            <person name="Salamov A."/>
            <person name="Andreopoulos B."/>
            <person name="Baker S."/>
            <person name="Barry K."/>
            <person name="Bills G."/>
            <person name="Bluhm B."/>
            <person name="Cannon C."/>
            <person name="Castanera R."/>
            <person name="Culley D."/>
            <person name="Daum C."/>
            <person name="Ezra D."/>
            <person name="Gonzalez J."/>
            <person name="Henrissat B."/>
            <person name="Kuo A."/>
            <person name="Liang C."/>
            <person name="Lipzen A."/>
            <person name="Lutzoni F."/>
            <person name="Magnuson J."/>
            <person name="Mondo S."/>
            <person name="Nolan M."/>
            <person name="Ohm R."/>
            <person name="Pangilinan J."/>
            <person name="Park H.-J."/>
            <person name="Ramirez L."/>
            <person name="Alfaro M."/>
            <person name="Sun H."/>
            <person name="Tritt A."/>
            <person name="Yoshinaga Y."/>
            <person name="Zwiers L.-H."/>
            <person name="Turgeon B."/>
            <person name="Goodwin S."/>
            <person name="Spatafora J."/>
            <person name="Crous P."/>
            <person name="Grigoriev I."/>
        </authorList>
    </citation>
    <scope>NUCLEOTIDE SEQUENCE</scope>
    <source>
        <strain evidence="2">CBS 109.77</strain>
    </source>
</reference>
<dbReference type="OrthoDB" id="2913095at2759"/>
<evidence type="ECO:0000313" key="2">
    <source>
        <dbReference type="EMBL" id="KAF2795484.1"/>
    </source>
</evidence>
<feature type="domain" description="Fungal STAND N-terminal Goodbye" evidence="1">
    <location>
        <begin position="1"/>
        <end position="59"/>
    </location>
</feature>
<protein>
    <recommendedName>
        <fullName evidence="1">Fungal STAND N-terminal Goodbye domain-containing protein</fullName>
    </recommendedName>
</protein>
<dbReference type="Pfam" id="PF17109">
    <property type="entry name" value="Goodbye"/>
    <property type="match status" value="1"/>
</dbReference>
<keyword evidence="3" id="KW-1185">Reference proteome</keyword>
<accession>A0A6A6XH42</accession>
<organism evidence="2 3">
    <name type="scientific">Melanomma pulvis-pyrius CBS 109.77</name>
    <dbReference type="NCBI Taxonomy" id="1314802"/>
    <lineage>
        <taxon>Eukaryota</taxon>
        <taxon>Fungi</taxon>
        <taxon>Dikarya</taxon>
        <taxon>Ascomycota</taxon>
        <taxon>Pezizomycotina</taxon>
        <taxon>Dothideomycetes</taxon>
        <taxon>Pleosporomycetidae</taxon>
        <taxon>Pleosporales</taxon>
        <taxon>Melanommataceae</taxon>
        <taxon>Melanomma</taxon>
    </lineage>
</organism>
<sequence>LQTFGSIVAEGASVVFGPSAQCWNAISFVISATQRYSDVLDAFVTLMERCLAFLVRLNLFLGQQPSKRERFKLVLNIVFFSGDADVKDSLEMLERLV</sequence>
<name>A0A6A6XH42_9PLEO</name>
<proteinExistence type="predicted"/>
<gene>
    <name evidence="2" type="ORF">K505DRAFT_188259</name>
</gene>
<dbReference type="EMBL" id="MU001857">
    <property type="protein sequence ID" value="KAF2795484.1"/>
    <property type="molecule type" value="Genomic_DNA"/>
</dbReference>